<dbReference type="PANTHER" id="PTHR12612">
    <property type="entry name" value="NUCLEAR TRANSPORT FACTOR 2"/>
    <property type="match status" value="1"/>
</dbReference>
<comment type="function">
    <text evidence="1">Has a role in nuclear-cytoplasmic transport of proteins and mRNAs.</text>
</comment>
<proteinExistence type="predicted"/>
<dbReference type="CDD" id="cd00780">
    <property type="entry name" value="NTF2"/>
    <property type="match status" value="1"/>
</dbReference>
<dbReference type="GO" id="GO:0005737">
    <property type="term" value="C:cytoplasm"/>
    <property type="evidence" value="ECO:0007669"/>
    <property type="project" value="UniProtKB-SubCell"/>
</dbReference>
<dbReference type="InterPro" id="IPR002075">
    <property type="entry name" value="NTF2_dom"/>
</dbReference>
<dbReference type="InterPro" id="IPR018222">
    <property type="entry name" value="Nuclear_transport_factor_2_euk"/>
</dbReference>
<feature type="domain" description="NTF2" evidence="2">
    <location>
        <begin position="27"/>
        <end position="144"/>
    </location>
</feature>
<organism evidence="3 4">
    <name type="scientific">Tieghemostelium lacteum</name>
    <name type="common">Slime mold</name>
    <name type="synonym">Dictyostelium lacteum</name>
    <dbReference type="NCBI Taxonomy" id="361077"/>
    <lineage>
        <taxon>Eukaryota</taxon>
        <taxon>Amoebozoa</taxon>
        <taxon>Evosea</taxon>
        <taxon>Eumycetozoa</taxon>
        <taxon>Dictyostelia</taxon>
        <taxon>Dictyosteliales</taxon>
        <taxon>Raperosteliaceae</taxon>
        <taxon>Tieghemostelium</taxon>
    </lineage>
</organism>
<keyword evidence="1" id="KW-0963">Cytoplasm</keyword>
<keyword evidence="1" id="KW-0653">Protein transport</keyword>
<protein>
    <recommendedName>
        <fullName evidence="1">NTF2-related export protein</fullName>
    </recommendedName>
</protein>
<keyword evidence="1" id="KW-0539">Nucleus</keyword>
<dbReference type="STRING" id="361077.A0A151Z897"/>
<sequence>MFSNLNTNSTNALTEQQKKIIQNTTDKAETFVKDYYYHLYDTNRKEVVKLYKDISISIWNGTECKGITNIEKLLSEIPTSNHSVECYDCQPVTSDDPENPNILIVTSGKVTYNVQSSHSFHHTFLLIKDPTTQNLCISYDCLRLTS</sequence>
<dbReference type="FunCoup" id="A0A151Z897">
    <property type="interactions" value="141"/>
</dbReference>
<comment type="subcellular location">
    <subcellularLocation>
        <location evidence="1">Cytoplasm</location>
    </subcellularLocation>
    <subcellularLocation>
        <location evidence="1">Nucleus</location>
    </subcellularLocation>
</comment>
<dbReference type="PROSITE" id="PS50177">
    <property type="entry name" value="NTF2_DOMAIN"/>
    <property type="match status" value="1"/>
</dbReference>
<dbReference type="InterPro" id="IPR045875">
    <property type="entry name" value="NTF2"/>
</dbReference>
<evidence type="ECO:0000259" key="2">
    <source>
        <dbReference type="PROSITE" id="PS50177"/>
    </source>
</evidence>
<accession>A0A151Z897</accession>
<gene>
    <name evidence="3" type="ORF">DLAC_08791</name>
</gene>
<name>A0A151Z897_TIELA</name>
<dbReference type="SUPFAM" id="SSF54427">
    <property type="entry name" value="NTF2-like"/>
    <property type="match status" value="1"/>
</dbReference>
<dbReference type="InParanoid" id="A0A151Z897"/>
<dbReference type="Pfam" id="PF02136">
    <property type="entry name" value="NTF2"/>
    <property type="match status" value="1"/>
</dbReference>
<dbReference type="AlphaFoldDB" id="A0A151Z897"/>
<dbReference type="Proteomes" id="UP000076078">
    <property type="component" value="Unassembled WGS sequence"/>
</dbReference>
<reference evidence="3 4" key="1">
    <citation type="submission" date="2015-12" db="EMBL/GenBank/DDBJ databases">
        <title>Dictyostelia acquired genes for synthesis and detection of signals that induce cell-type specialization by lateral gene transfer from prokaryotes.</title>
        <authorList>
            <person name="Gloeckner G."/>
            <person name="Schaap P."/>
        </authorList>
    </citation>
    <scope>NUCLEOTIDE SEQUENCE [LARGE SCALE GENOMIC DNA]</scope>
    <source>
        <strain evidence="3 4">TK</strain>
    </source>
</reference>
<dbReference type="InterPro" id="IPR032710">
    <property type="entry name" value="NTF2-like_dom_sf"/>
</dbReference>
<dbReference type="EMBL" id="LODT01000037">
    <property type="protein sequence ID" value="KYQ90193.1"/>
    <property type="molecule type" value="Genomic_DNA"/>
</dbReference>
<dbReference type="GO" id="GO:0051028">
    <property type="term" value="P:mRNA transport"/>
    <property type="evidence" value="ECO:0007669"/>
    <property type="project" value="UniProtKB-UniRule"/>
</dbReference>
<dbReference type="Gene3D" id="3.10.450.50">
    <property type="match status" value="1"/>
</dbReference>
<keyword evidence="1" id="KW-0813">Transport</keyword>
<dbReference type="GO" id="GO:0005634">
    <property type="term" value="C:nucleus"/>
    <property type="evidence" value="ECO:0007669"/>
    <property type="project" value="UniProtKB-SubCell"/>
</dbReference>
<comment type="caution">
    <text evidence="3">The sequence shown here is derived from an EMBL/GenBank/DDBJ whole genome shotgun (WGS) entry which is preliminary data.</text>
</comment>
<evidence type="ECO:0000256" key="1">
    <source>
        <dbReference type="RuleBase" id="RU369002"/>
    </source>
</evidence>
<dbReference type="OrthoDB" id="25408at2759"/>
<dbReference type="GO" id="GO:0015031">
    <property type="term" value="P:protein transport"/>
    <property type="evidence" value="ECO:0007669"/>
    <property type="project" value="UniProtKB-KW"/>
</dbReference>
<dbReference type="GO" id="GO:0006913">
    <property type="term" value="P:nucleocytoplasmic transport"/>
    <property type="evidence" value="ECO:0007669"/>
    <property type="project" value="UniProtKB-UniRule"/>
</dbReference>
<evidence type="ECO:0000313" key="4">
    <source>
        <dbReference type="Proteomes" id="UP000076078"/>
    </source>
</evidence>
<dbReference type="OMA" id="HFTRLYY"/>
<evidence type="ECO:0000313" key="3">
    <source>
        <dbReference type="EMBL" id="KYQ90193.1"/>
    </source>
</evidence>
<keyword evidence="4" id="KW-1185">Reference proteome</keyword>